<evidence type="ECO:0000313" key="8">
    <source>
        <dbReference type="Proteomes" id="UP000001997"/>
    </source>
</evidence>
<dbReference type="GeneID" id="5125498"/>
<evidence type="ECO:0000256" key="3">
    <source>
        <dbReference type="ARBA" id="ARBA00022989"/>
    </source>
</evidence>
<dbReference type="EMBL" id="CH408159">
    <property type="protein sequence ID" value="EDK39879.2"/>
    <property type="molecule type" value="Genomic_DNA"/>
</dbReference>
<comment type="subcellular location">
    <subcellularLocation>
        <location evidence="1">Membrane</location>
        <topology evidence="1">Single-pass membrane protein</topology>
    </subcellularLocation>
</comment>
<protein>
    <recommendedName>
        <fullName evidence="6">LicD/FKTN/FKRP nucleotidyltransferase domain-containing protein</fullName>
    </recommendedName>
</protein>
<evidence type="ECO:0000256" key="5">
    <source>
        <dbReference type="SAM" id="Phobius"/>
    </source>
</evidence>
<evidence type="ECO:0000256" key="2">
    <source>
        <dbReference type="ARBA" id="ARBA00022692"/>
    </source>
</evidence>
<keyword evidence="8" id="KW-1185">Reference proteome</keyword>
<dbReference type="GO" id="GO:0016020">
    <property type="term" value="C:membrane"/>
    <property type="evidence" value="ECO:0007669"/>
    <property type="project" value="UniProtKB-SubCell"/>
</dbReference>
<dbReference type="GO" id="GO:0009100">
    <property type="term" value="P:glycoprotein metabolic process"/>
    <property type="evidence" value="ECO:0007669"/>
    <property type="project" value="UniProtKB-ARBA"/>
</dbReference>
<organism evidence="7 8">
    <name type="scientific">Meyerozyma guilliermondii (strain ATCC 6260 / CBS 566 / DSM 6381 / JCM 1539 / NBRC 10279 / NRRL Y-324)</name>
    <name type="common">Yeast</name>
    <name type="synonym">Candida guilliermondii</name>
    <dbReference type="NCBI Taxonomy" id="294746"/>
    <lineage>
        <taxon>Eukaryota</taxon>
        <taxon>Fungi</taxon>
        <taxon>Dikarya</taxon>
        <taxon>Ascomycota</taxon>
        <taxon>Saccharomycotina</taxon>
        <taxon>Pichiomycetes</taxon>
        <taxon>Debaryomycetaceae</taxon>
        <taxon>Meyerozyma</taxon>
    </lineage>
</organism>
<proteinExistence type="predicted"/>
<keyword evidence="2 5" id="KW-0812">Transmembrane</keyword>
<dbReference type="Pfam" id="PF04991">
    <property type="entry name" value="LicD"/>
    <property type="match status" value="1"/>
</dbReference>
<name>A5DL26_PICGU</name>
<reference evidence="7 8" key="1">
    <citation type="journal article" date="2009" name="Nature">
        <title>Evolution of pathogenicity and sexual reproduction in eight Candida genomes.</title>
        <authorList>
            <person name="Butler G."/>
            <person name="Rasmussen M.D."/>
            <person name="Lin M.F."/>
            <person name="Santos M.A."/>
            <person name="Sakthikumar S."/>
            <person name="Munro C.A."/>
            <person name="Rheinbay E."/>
            <person name="Grabherr M."/>
            <person name="Forche A."/>
            <person name="Reedy J.L."/>
            <person name="Agrafioti I."/>
            <person name="Arnaud M.B."/>
            <person name="Bates S."/>
            <person name="Brown A.J."/>
            <person name="Brunke S."/>
            <person name="Costanzo M.C."/>
            <person name="Fitzpatrick D.A."/>
            <person name="de Groot P.W."/>
            <person name="Harris D."/>
            <person name="Hoyer L.L."/>
            <person name="Hube B."/>
            <person name="Klis F.M."/>
            <person name="Kodira C."/>
            <person name="Lennard N."/>
            <person name="Logue M.E."/>
            <person name="Martin R."/>
            <person name="Neiman A.M."/>
            <person name="Nikolaou E."/>
            <person name="Quail M.A."/>
            <person name="Quinn J."/>
            <person name="Santos M.C."/>
            <person name="Schmitzberger F.F."/>
            <person name="Sherlock G."/>
            <person name="Shah P."/>
            <person name="Silverstein K.A."/>
            <person name="Skrzypek M.S."/>
            <person name="Soll D."/>
            <person name="Staggs R."/>
            <person name="Stansfield I."/>
            <person name="Stumpf M.P."/>
            <person name="Sudbery P.E."/>
            <person name="Srikantha T."/>
            <person name="Zeng Q."/>
            <person name="Berman J."/>
            <person name="Berriman M."/>
            <person name="Heitman J."/>
            <person name="Gow N.A."/>
            <person name="Lorenz M.C."/>
            <person name="Birren B.W."/>
            <person name="Kellis M."/>
            <person name="Cuomo C.A."/>
        </authorList>
    </citation>
    <scope>NUCLEOTIDE SEQUENCE [LARGE SCALE GENOMIC DNA]</scope>
    <source>
        <strain evidence="8">ATCC 6260 / CBS 566 / DSM 6381 / JCM 1539 / NBRC 10279 / NRRL Y-324</strain>
    </source>
</reference>
<dbReference type="InParanoid" id="A5DL26"/>
<accession>A5DL26</accession>
<dbReference type="InterPro" id="IPR009644">
    <property type="entry name" value="FKTN/MNN4/W02B3.4-1"/>
</dbReference>
<keyword evidence="3 5" id="KW-1133">Transmembrane helix</keyword>
<keyword evidence="4 5" id="KW-0472">Membrane</keyword>
<evidence type="ECO:0000256" key="4">
    <source>
        <dbReference type="ARBA" id="ARBA00023136"/>
    </source>
</evidence>
<feature type="domain" description="LicD/FKTN/FKRP nucleotidyltransferase" evidence="6">
    <location>
        <begin position="479"/>
        <end position="597"/>
    </location>
</feature>
<dbReference type="PANTHER" id="PTHR15407">
    <property type="entry name" value="FUKUTIN-RELATED"/>
    <property type="match status" value="1"/>
</dbReference>
<dbReference type="VEuPathDB" id="FungiDB:PGUG_03977"/>
<dbReference type="RefSeq" id="XP_001483248.2">
    <property type="nucleotide sequence ID" value="XM_001483198.1"/>
</dbReference>
<dbReference type="KEGG" id="pgu:PGUG_03977"/>
<dbReference type="OMA" id="PTYYKLA"/>
<dbReference type="HOGENOM" id="CLU_008074_2_0_1"/>
<sequence>MLSTRVVKVILGVAIVLNLAYFTHIYSNEEAKLRQLALKHATFQNYQADDQVEIPKNKPYSEYTPEQKVAELLHKVEQDKDTYWLAQTEVTEPDLVIQPKDFLPGEEDRKTWVNRPEMFYDPRFTLALYLDEIKHQLVTKNPKNEKAKDVEITVPFAWSDWMDLTMLNEELAKPQEERVDCGWLQSKINKATKYPRFCSNHRDITDADAQKLGLPSKDFLPGFVVHGSPMNKAPHKQVMMQGKAFMLASQENPMSIIFLTKDGTYEAQVSEKKRIVHTDMFERYLDRKNINANHLDDIGNSLVINCQEEYRQLLTTVPPRPLDLGDDIYRMNSIARNKDVNASREIFLEPEAFNYREDKVNQQIKQYETRLNKMELAMTSELHYDPAVLAENRLTRHERNHYDGLKMASITPVDNEPTYYKLATLLKDQDNKDPGWHNEWRFFNGALRYVREGYTTQDLEIREQIILDRLIRNWFRFAEEKGIISWIAHGPLLSWYWDGLMFPFDIDVDIQMPSSELNRLSKNYNMTLVVEDISEGYGRYLIDCSTFIHHRDRPQKDNHIDARFIDIDTGTYIDITGVGRNNEQPPPEYETYIRNKNSKGEEVELYMDRRKHWLSFEQISPLRYSMLGGVPVYVPNDIMSMLNYEYSKGTTAYHFNGYYFVPQVRLWVLENHLTPLFDENLYKDGDKVNPDKLVELVTQMTIEDKVRLLESNQDVLMEYYLTHKYTMYHDMEKKFMLDHSLQHSILELKDNKNYHRLTSKFNMGKPLRKCLYDFEFIERLKHKEQ</sequence>
<dbReference type="InterPro" id="IPR007074">
    <property type="entry name" value="LicD/FKTN/FKRP_NTP_transf"/>
</dbReference>
<dbReference type="PANTHER" id="PTHR15407:SF28">
    <property type="entry name" value="RIBITOL-5-PHOSPHATE TRANSFERASE FKTN"/>
    <property type="match status" value="1"/>
</dbReference>
<feature type="transmembrane region" description="Helical" evidence="5">
    <location>
        <begin position="7"/>
        <end position="26"/>
    </location>
</feature>
<dbReference type="eggNOG" id="ENOG502QREF">
    <property type="taxonomic scope" value="Eukaryota"/>
</dbReference>
<dbReference type="AlphaFoldDB" id="A5DL26"/>
<dbReference type="OrthoDB" id="444255at2759"/>
<evidence type="ECO:0000259" key="6">
    <source>
        <dbReference type="Pfam" id="PF04991"/>
    </source>
</evidence>
<dbReference type="Proteomes" id="UP000001997">
    <property type="component" value="Unassembled WGS sequence"/>
</dbReference>
<evidence type="ECO:0000313" key="7">
    <source>
        <dbReference type="EMBL" id="EDK39879.2"/>
    </source>
</evidence>
<evidence type="ECO:0000256" key="1">
    <source>
        <dbReference type="ARBA" id="ARBA00004167"/>
    </source>
</evidence>
<gene>
    <name evidence="7" type="ORF">PGUG_03977</name>
</gene>
<dbReference type="FunCoup" id="A5DL26">
    <property type="interactions" value="108"/>
</dbReference>